<sequence length="171" mass="18880">MRIKIGWLIGLVVIVIISIGATLYVQHSSFAKDKEIMAINFGKKSKVLNEKINSKEKEINSLKEKQTENESKIKKLEDQINSLKGTTESLNSTETAPETQQENNQVNATSEVPGQETPVVSPVTPEAPVEKERTNAAGQTGPERNAELQSKVDSGEITIREKFDILSSEFP</sequence>
<evidence type="ECO:0000256" key="1">
    <source>
        <dbReference type="SAM" id="MobiDB-lite"/>
    </source>
</evidence>
<proteinExistence type="predicted"/>
<evidence type="ECO:0000313" key="3">
    <source>
        <dbReference type="EMBL" id="MDZ5758734.1"/>
    </source>
</evidence>
<feature type="region of interest" description="Disordered" evidence="1">
    <location>
        <begin position="86"/>
        <end position="153"/>
    </location>
</feature>
<dbReference type="Proteomes" id="UP001290462">
    <property type="component" value="Unassembled WGS sequence"/>
</dbReference>
<dbReference type="Gene3D" id="1.20.5.340">
    <property type="match status" value="1"/>
</dbReference>
<reference evidence="3" key="1">
    <citation type="submission" date="2023-08" db="EMBL/GenBank/DDBJ databases">
        <title>Genomic characterization of piscicolin 126 produced by Carnobacterium maltaromaticum CM22 strain isolated from salmon (Salmo salar).</title>
        <authorList>
            <person name="Gonzalez-Gragera E."/>
            <person name="Garcia-Lopez J.D."/>
            <person name="Teso-Perez C."/>
            <person name="Gimenez-Hernandez I."/>
            <person name="Peralta-Sanchez J.M."/>
            <person name="Valdivia E."/>
            <person name="Montalban-Lopez M."/>
            <person name="Martin-Platero A.M."/>
            <person name="Banos A."/>
            <person name="Martinez-Bueno M."/>
        </authorList>
    </citation>
    <scope>NUCLEOTIDE SEQUENCE</scope>
    <source>
        <strain evidence="3">CM22</strain>
    </source>
</reference>
<evidence type="ECO:0000256" key="2">
    <source>
        <dbReference type="SAM" id="Phobius"/>
    </source>
</evidence>
<evidence type="ECO:0000313" key="4">
    <source>
        <dbReference type="Proteomes" id="UP001290462"/>
    </source>
</evidence>
<keyword evidence="2" id="KW-0812">Transmembrane</keyword>
<feature type="compositionally biased region" description="Polar residues" evidence="1">
    <location>
        <begin position="86"/>
        <end position="112"/>
    </location>
</feature>
<dbReference type="AlphaFoldDB" id="A0AAW9JVT1"/>
<organism evidence="3 4">
    <name type="scientific">Carnobacterium maltaromaticum</name>
    <name type="common">Carnobacterium piscicola</name>
    <dbReference type="NCBI Taxonomy" id="2751"/>
    <lineage>
        <taxon>Bacteria</taxon>
        <taxon>Bacillati</taxon>
        <taxon>Bacillota</taxon>
        <taxon>Bacilli</taxon>
        <taxon>Lactobacillales</taxon>
        <taxon>Carnobacteriaceae</taxon>
        <taxon>Carnobacterium</taxon>
    </lineage>
</organism>
<comment type="caution">
    <text evidence="3">The sequence shown here is derived from an EMBL/GenBank/DDBJ whole genome shotgun (WGS) entry which is preliminary data.</text>
</comment>
<gene>
    <name evidence="3" type="ORF">RAK27_08720</name>
</gene>
<name>A0AAW9JVT1_CARML</name>
<keyword evidence="2" id="KW-1133">Transmembrane helix</keyword>
<dbReference type="EMBL" id="JAVBVO010000003">
    <property type="protein sequence ID" value="MDZ5758734.1"/>
    <property type="molecule type" value="Genomic_DNA"/>
</dbReference>
<protein>
    <submittedName>
        <fullName evidence="3">Uncharacterized protein</fullName>
    </submittedName>
</protein>
<feature type="transmembrane region" description="Helical" evidence="2">
    <location>
        <begin position="6"/>
        <end position="25"/>
    </location>
</feature>
<accession>A0AAW9JVT1</accession>
<dbReference type="RefSeq" id="WP_322808900.1">
    <property type="nucleotide sequence ID" value="NZ_JAVBVO010000003.1"/>
</dbReference>
<keyword evidence="2" id="KW-0472">Membrane</keyword>